<feature type="compositionally biased region" description="Polar residues" evidence="1">
    <location>
        <begin position="129"/>
        <end position="196"/>
    </location>
</feature>
<proteinExistence type="predicted"/>
<feature type="compositionally biased region" description="Low complexity" evidence="1">
    <location>
        <begin position="114"/>
        <end position="128"/>
    </location>
</feature>
<evidence type="ECO:0000313" key="5">
    <source>
        <dbReference type="Proteomes" id="UP000006319"/>
    </source>
</evidence>
<dbReference type="KEGG" id="pcy:PCYB_061020"/>
<keyword evidence="2" id="KW-0812">Transmembrane</keyword>
<dbReference type="OrthoDB" id="386633at2759"/>
<evidence type="ECO:0000256" key="1">
    <source>
        <dbReference type="SAM" id="MobiDB-lite"/>
    </source>
</evidence>
<dbReference type="EMBL" id="DF157098">
    <property type="protein sequence ID" value="GAB65370.1"/>
    <property type="molecule type" value="Genomic_DNA"/>
</dbReference>
<feature type="region of interest" description="Disordered" evidence="1">
    <location>
        <begin position="114"/>
        <end position="255"/>
    </location>
</feature>
<evidence type="ECO:0000256" key="2">
    <source>
        <dbReference type="SAM" id="Phobius"/>
    </source>
</evidence>
<feature type="transmembrane region" description="Helical" evidence="2">
    <location>
        <begin position="479"/>
        <end position="500"/>
    </location>
</feature>
<organism evidence="4 5">
    <name type="scientific">Plasmodium cynomolgi (strain B)</name>
    <dbReference type="NCBI Taxonomy" id="1120755"/>
    <lineage>
        <taxon>Eukaryota</taxon>
        <taxon>Sar</taxon>
        <taxon>Alveolata</taxon>
        <taxon>Apicomplexa</taxon>
        <taxon>Aconoidasida</taxon>
        <taxon>Haemosporida</taxon>
        <taxon>Plasmodiidae</taxon>
        <taxon>Plasmodium</taxon>
        <taxon>Plasmodium (Plasmodium)</taxon>
    </lineage>
</organism>
<dbReference type="Proteomes" id="UP000006319">
    <property type="component" value="Chromosome 6"/>
</dbReference>
<dbReference type="AlphaFoldDB" id="K6UTE5"/>
<dbReference type="OMA" id="YTNERIC"/>
<gene>
    <name evidence="4" type="ORF">PCYB_061020</name>
</gene>
<dbReference type="GeneID" id="14691841"/>
<feature type="compositionally biased region" description="Low complexity" evidence="1">
    <location>
        <begin position="226"/>
        <end position="241"/>
    </location>
</feature>
<keyword evidence="2" id="KW-1133">Transmembrane helix</keyword>
<dbReference type="RefSeq" id="XP_004221317.1">
    <property type="nucleotide sequence ID" value="XM_004221269.1"/>
</dbReference>
<keyword evidence="5" id="KW-1185">Reference proteome</keyword>
<accession>K6UTE5</accession>
<feature type="chain" id="PRO_5003895214" evidence="3">
    <location>
        <begin position="24"/>
        <end position="548"/>
    </location>
</feature>
<evidence type="ECO:0000256" key="3">
    <source>
        <dbReference type="SAM" id="SignalP"/>
    </source>
</evidence>
<feature type="compositionally biased region" description="Low complexity" evidence="1">
    <location>
        <begin position="198"/>
        <end position="215"/>
    </location>
</feature>
<evidence type="ECO:0000313" key="4">
    <source>
        <dbReference type="EMBL" id="GAB65370.1"/>
    </source>
</evidence>
<keyword evidence="3" id="KW-0732">Signal</keyword>
<name>K6UTE5_PLACD</name>
<feature type="signal peptide" evidence="3">
    <location>
        <begin position="1"/>
        <end position="23"/>
    </location>
</feature>
<feature type="compositionally biased region" description="Polar residues" evidence="1">
    <location>
        <begin position="242"/>
        <end position="255"/>
    </location>
</feature>
<feature type="transmembrane region" description="Helical" evidence="2">
    <location>
        <begin position="506"/>
        <end position="522"/>
    </location>
</feature>
<sequence>MVERTNRITFFSNIFAITLLVLASNYSNEPINYDVPLNEEMNYLMGNHVGARTSRLLAQRATDANLRKKKPLLKSKTKVLHDADGITDSETSLINESTDSISSLITNERSGASLDDLSTLNSSDSLNSEAPSEASTFQNNTMSSVDSLNSEAPSEASTLQSNTMSSVDSLNSEAPSEASTLQSNTMSSVDSLNSVAPSEASTSQSSSISSKTTSTMKGHINKSKKNNNIDNSMSSMDSLNSVTSSESSKFQSRDFSSANKRKFGDLFNKMRKYAHSNSMSTADSLSTMDHSDGSLYDSDNLSSVGSRRMRRNYRGIDMHGSNASSLNSFSMMDVADDDHFSRNSMSSMNTFGIMDDGSTFRDYSDYGYTDYDGSSFGSRRRYGKRGKYDSYDHYGSGYYSHDTGYGMSEYGDGSSLSSFPLVKQSYDLCQAPPRPKKYGITAIIKQMDRSYEKQFTRLLNKDHRNTRDGESKSSRKAKIYAKVLSPLIASATVILIMMWFGYSTPFIYAGGALYLVASTYVYKKYKKCAKRHDQQNALRYPMRRPIAF</sequence>
<keyword evidence="2" id="KW-0472">Membrane</keyword>
<dbReference type="VEuPathDB" id="PlasmoDB:PCYB_061020"/>
<protein>
    <submittedName>
        <fullName evidence="4">Pv-fam-d protein</fullName>
    </submittedName>
</protein>
<reference evidence="4 5" key="1">
    <citation type="journal article" date="2012" name="Nat. Genet.">
        <title>Plasmodium cynomolgi genome sequences provide insight into Plasmodium vivax and the monkey malaria clade.</title>
        <authorList>
            <person name="Tachibana S."/>
            <person name="Sullivan S.A."/>
            <person name="Kawai S."/>
            <person name="Nakamura S."/>
            <person name="Kim H.R."/>
            <person name="Goto N."/>
            <person name="Arisue N."/>
            <person name="Palacpac N.M.Q."/>
            <person name="Honma H."/>
            <person name="Yagi M."/>
            <person name="Tougan T."/>
            <person name="Katakai Y."/>
            <person name="Kaneko O."/>
            <person name="Mita T."/>
            <person name="Kita K."/>
            <person name="Yasutomi Y."/>
            <person name="Sutton P.L."/>
            <person name="Shakhbatyan R."/>
            <person name="Horii T."/>
            <person name="Yasunaga T."/>
            <person name="Barnwell J.W."/>
            <person name="Escalante A.A."/>
            <person name="Carlton J.M."/>
            <person name="Tanabe K."/>
        </authorList>
    </citation>
    <scope>NUCLEOTIDE SEQUENCE [LARGE SCALE GENOMIC DNA]</scope>
    <source>
        <strain evidence="4 5">B</strain>
    </source>
</reference>